<gene>
    <name evidence="8" type="ORF">ACFOUW_22340</name>
</gene>
<keyword evidence="5 7" id="KW-1133">Transmembrane helix</keyword>
<evidence type="ECO:0000256" key="3">
    <source>
        <dbReference type="ARBA" id="ARBA00022475"/>
    </source>
</evidence>
<feature type="transmembrane region" description="Helical" evidence="7">
    <location>
        <begin position="250"/>
        <end position="268"/>
    </location>
</feature>
<sequence length="382" mass="38570">MWDVLRVRGFRLLWGAGLASEIGSWMMIVAVPALVYDLTGSTTATAVAVLAETVPVLVLGPFAGVLADRWDHRTTMVVVDLVRAAAVLAILCVRDASTVWVVFVAMTAESTAGLLFAPAQAALVPRLVGRGPRLDSANAVSSVTGGVIRLVGGPLGGAAYALWGIEAVVLADAASYVVSAMLLVFLPRSRAVRGRATVRLLIDELVDGLRAVVRSRLLRGLAITSVVFFAANGAATTVLAPLVAERLDGGAGTLGLLMAALGIGYLLGGMLSAKVSAVGSLTIATCGFLLLALASHPIIGAVACAVIGVGGSILLVVLRTATQRRAPEGFVGRASASLATVQTAATVAGAALATTASLTGLLIAVVLGVALSTVVAAVAVPR</sequence>
<feature type="transmembrane region" description="Helical" evidence="7">
    <location>
        <begin position="358"/>
        <end position="380"/>
    </location>
</feature>
<keyword evidence="6 7" id="KW-0472">Membrane</keyword>
<keyword evidence="2" id="KW-0813">Transport</keyword>
<evidence type="ECO:0000256" key="1">
    <source>
        <dbReference type="ARBA" id="ARBA00004651"/>
    </source>
</evidence>
<evidence type="ECO:0000256" key="2">
    <source>
        <dbReference type="ARBA" id="ARBA00022448"/>
    </source>
</evidence>
<evidence type="ECO:0000256" key="4">
    <source>
        <dbReference type="ARBA" id="ARBA00022692"/>
    </source>
</evidence>
<feature type="transmembrane region" description="Helical" evidence="7">
    <location>
        <begin position="161"/>
        <end position="186"/>
    </location>
</feature>
<reference evidence="9" key="1">
    <citation type="journal article" date="2019" name="Int. J. Syst. Evol. Microbiol.">
        <title>The Global Catalogue of Microorganisms (GCM) 10K type strain sequencing project: providing services to taxonomists for standard genome sequencing and annotation.</title>
        <authorList>
            <consortium name="The Broad Institute Genomics Platform"/>
            <consortium name="The Broad Institute Genome Sequencing Center for Infectious Disease"/>
            <person name="Wu L."/>
            <person name="Ma J."/>
        </authorList>
    </citation>
    <scope>NUCLEOTIDE SEQUENCE [LARGE SCALE GENOMIC DNA]</scope>
    <source>
        <strain evidence="9">CGMCC 4.7241</strain>
    </source>
</reference>
<keyword evidence="4 7" id="KW-0812">Transmembrane</keyword>
<comment type="caution">
    <text evidence="8">The sequence shown here is derived from an EMBL/GenBank/DDBJ whole genome shotgun (WGS) entry which is preliminary data.</text>
</comment>
<dbReference type="EMBL" id="JBHRZH010000019">
    <property type="protein sequence ID" value="MFC3763595.1"/>
    <property type="molecule type" value="Genomic_DNA"/>
</dbReference>
<dbReference type="RefSeq" id="WP_205115696.1">
    <property type="nucleotide sequence ID" value="NZ_JAFBCM010000001.1"/>
</dbReference>
<dbReference type="InterPro" id="IPR036259">
    <property type="entry name" value="MFS_trans_sf"/>
</dbReference>
<dbReference type="InterPro" id="IPR010290">
    <property type="entry name" value="TM_effector"/>
</dbReference>
<feature type="transmembrane region" description="Helical" evidence="7">
    <location>
        <begin position="12"/>
        <end position="35"/>
    </location>
</feature>
<dbReference type="CDD" id="cd06173">
    <property type="entry name" value="MFS_MefA_like"/>
    <property type="match status" value="1"/>
</dbReference>
<evidence type="ECO:0000256" key="7">
    <source>
        <dbReference type="SAM" id="Phobius"/>
    </source>
</evidence>
<keyword evidence="3" id="KW-1003">Cell membrane</keyword>
<organism evidence="8 9">
    <name type="scientific">Tenggerimyces flavus</name>
    <dbReference type="NCBI Taxonomy" id="1708749"/>
    <lineage>
        <taxon>Bacteria</taxon>
        <taxon>Bacillati</taxon>
        <taxon>Actinomycetota</taxon>
        <taxon>Actinomycetes</taxon>
        <taxon>Propionibacteriales</taxon>
        <taxon>Nocardioidaceae</taxon>
        <taxon>Tenggerimyces</taxon>
    </lineage>
</organism>
<dbReference type="Proteomes" id="UP001595699">
    <property type="component" value="Unassembled WGS sequence"/>
</dbReference>
<dbReference type="Pfam" id="PF05977">
    <property type="entry name" value="MFS_3"/>
    <property type="match status" value="1"/>
</dbReference>
<evidence type="ECO:0000256" key="6">
    <source>
        <dbReference type="ARBA" id="ARBA00023136"/>
    </source>
</evidence>
<proteinExistence type="predicted"/>
<comment type="subcellular location">
    <subcellularLocation>
        <location evidence="1">Cell membrane</location>
        <topology evidence="1">Multi-pass membrane protein</topology>
    </subcellularLocation>
</comment>
<feature type="transmembrane region" description="Helical" evidence="7">
    <location>
        <begin position="275"/>
        <end position="292"/>
    </location>
</feature>
<feature type="transmembrane region" description="Helical" evidence="7">
    <location>
        <begin position="298"/>
        <end position="318"/>
    </location>
</feature>
<dbReference type="Gene3D" id="1.20.1250.20">
    <property type="entry name" value="MFS general substrate transporter like domains"/>
    <property type="match status" value="1"/>
</dbReference>
<feature type="transmembrane region" description="Helical" evidence="7">
    <location>
        <begin position="47"/>
        <end position="67"/>
    </location>
</feature>
<protein>
    <submittedName>
        <fullName evidence="8">MFS transporter</fullName>
    </submittedName>
</protein>
<dbReference type="SUPFAM" id="SSF103473">
    <property type="entry name" value="MFS general substrate transporter"/>
    <property type="match status" value="1"/>
</dbReference>
<name>A0ABV7YE68_9ACTN</name>
<dbReference type="PANTHER" id="PTHR23513:SF6">
    <property type="entry name" value="MAJOR FACILITATOR SUPERFAMILY ASSOCIATED DOMAIN-CONTAINING PROTEIN"/>
    <property type="match status" value="1"/>
</dbReference>
<dbReference type="PANTHER" id="PTHR23513">
    <property type="entry name" value="INTEGRAL MEMBRANE EFFLUX PROTEIN-RELATED"/>
    <property type="match status" value="1"/>
</dbReference>
<evidence type="ECO:0000256" key="5">
    <source>
        <dbReference type="ARBA" id="ARBA00022989"/>
    </source>
</evidence>
<evidence type="ECO:0000313" key="8">
    <source>
        <dbReference type="EMBL" id="MFC3763595.1"/>
    </source>
</evidence>
<feature type="transmembrane region" description="Helical" evidence="7">
    <location>
        <begin position="330"/>
        <end position="352"/>
    </location>
</feature>
<keyword evidence="9" id="KW-1185">Reference proteome</keyword>
<evidence type="ECO:0000313" key="9">
    <source>
        <dbReference type="Proteomes" id="UP001595699"/>
    </source>
</evidence>
<feature type="transmembrane region" description="Helical" evidence="7">
    <location>
        <begin position="220"/>
        <end position="244"/>
    </location>
</feature>
<accession>A0ABV7YE68</accession>